<dbReference type="AlphaFoldDB" id="A0A1F5AEF3"/>
<dbReference type="PANTHER" id="PTHR42967">
    <property type="entry name" value="METAL DEPENDENT HYDROLASE"/>
    <property type="match status" value="1"/>
</dbReference>
<proteinExistence type="predicted"/>
<dbReference type="STRING" id="1797291.A2V47_00020"/>
<dbReference type="Gene3D" id="3.60.15.10">
    <property type="entry name" value="Ribonuclease Z/Hydroxyacylglutathione hydrolase-like"/>
    <property type="match status" value="1"/>
</dbReference>
<evidence type="ECO:0000313" key="1">
    <source>
        <dbReference type="EMBL" id="OGD16748.1"/>
    </source>
</evidence>
<comment type="caution">
    <text evidence="1">The sequence shown here is derived from an EMBL/GenBank/DDBJ whole genome shotgun (WGS) entry which is preliminary data.</text>
</comment>
<dbReference type="EMBL" id="MEYH01000025">
    <property type="protein sequence ID" value="OGD16748.1"/>
    <property type="molecule type" value="Genomic_DNA"/>
</dbReference>
<organism evidence="1 2">
    <name type="scientific">Candidatus Sediminicultor quintus</name>
    <dbReference type="NCBI Taxonomy" id="1797291"/>
    <lineage>
        <taxon>Bacteria</taxon>
        <taxon>Pseudomonadati</taxon>
        <taxon>Atribacterota</taxon>
        <taxon>Candidatus Phoenicimicrobiia</taxon>
        <taxon>Candidatus Pheonicimicrobiales</taxon>
        <taxon>Candidatus Phoenicimicrobiaceae</taxon>
        <taxon>Candidatus Sediminicultor</taxon>
    </lineage>
</organism>
<dbReference type="SUPFAM" id="SSF56281">
    <property type="entry name" value="Metallo-hydrolase/oxidoreductase"/>
    <property type="match status" value="1"/>
</dbReference>
<dbReference type="Pfam" id="PF13483">
    <property type="entry name" value="Lactamase_B_3"/>
    <property type="match status" value="1"/>
</dbReference>
<dbReference type="InterPro" id="IPR036866">
    <property type="entry name" value="RibonucZ/Hydroxyglut_hydro"/>
</dbReference>
<dbReference type="GO" id="GO:0016787">
    <property type="term" value="F:hydrolase activity"/>
    <property type="evidence" value="ECO:0007669"/>
    <property type="project" value="UniProtKB-KW"/>
</dbReference>
<evidence type="ECO:0000313" key="2">
    <source>
        <dbReference type="Proteomes" id="UP000177701"/>
    </source>
</evidence>
<gene>
    <name evidence="1" type="ORF">A2V47_00020</name>
</gene>
<accession>A0A1F5AEF3</accession>
<dbReference type="PANTHER" id="PTHR42967:SF1">
    <property type="entry name" value="MBL FOLD METALLO-HYDROLASE"/>
    <property type="match status" value="1"/>
</dbReference>
<name>A0A1F5AEF3_9BACT</name>
<reference evidence="1 2" key="1">
    <citation type="journal article" date="2016" name="Nat. Commun.">
        <title>Thousands of microbial genomes shed light on interconnected biogeochemical processes in an aquifer system.</title>
        <authorList>
            <person name="Anantharaman K."/>
            <person name="Brown C.T."/>
            <person name="Hug L.A."/>
            <person name="Sharon I."/>
            <person name="Castelle C.J."/>
            <person name="Probst A.J."/>
            <person name="Thomas B.C."/>
            <person name="Singh A."/>
            <person name="Wilkins M.J."/>
            <person name="Karaoz U."/>
            <person name="Brodie E.L."/>
            <person name="Williams K.H."/>
            <person name="Hubbard S.S."/>
            <person name="Banfield J.F."/>
        </authorList>
    </citation>
    <scope>NUCLEOTIDE SEQUENCE [LARGE SCALE GENOMIC DNA]</scope>
</reference>
<dbReference type="Proteomes" id="UP000177701">
    <property type="component" value="Unassembled WGS sequence"/>
</dbReference>
<keyword evidence="1" id="KW-0378">Hydrolase</keyword>
<protein>
    <submittedName>
        <fullName evidence="1">MBL fold metallo-hydrolase</fullName>
    </submittedName>
</protein>
<sequence length="212" mass="23927">MKIKWLGHSSFLIESEREIKIITDPFDETLGYKLPRIKANIVTVSHEHFDHNYVRGVKGRPVVFKGSVSRESHKMEFRGISSYHDSVSGGQRGPNTIFVIKADGLNLCHLGDLGHILNSDKLAEIGKVDILFIPVGGFYTINSSQAAQIIEAIKPKITVPMHYKTEAIKFSIDPVEVFLSNKNNIQRLESSEFEITVDTLPKNTQIYVLQYE</sequence>